<dbReference type="InParanoid" id="B7P759"/>
<sequence>MDIMPVVFIGVSETVTERFRRRAARELDELSAPTGSEKKVYIEPVSVLGARRSVSPWSP</sequence>
<dbReference type="Proteomes" id="UP000001555">
    <property type="component" value="Unassembled WGS sequence"/>
</dbReference>
<gene>
    <name evidence="1" type="ORF">IscW_ISCW016495</name>
</gene>
<dbReference type="VEuPathDB" id="VectorBase:ISCW016495"/>
<protein>
    <submittedName>
        <fullName evidence="1 2">Uncharacterized protein</fullName>
    </submittedName>
</protein>
<evidence type="ECO:0000313" key="3">
    <source>
        <dbReference type="Proteomes" id="UP000001555"/>
    </source>
</evidence>
<dbReference type="AlphaFoldDB" id="B7P759"/>
<evidence type="ECO:0000313" key="1">
    <source>
        <dbReference type="EMBL" id="EEC02431.1"/>
    </source>
</evidence>
<dbReference type="EMBL" id="DS649539">
    <property type="protein sequence ID" value="EEC02431.1"/>
    <property type="molecule type" value="Genomic_DNA"/>
</dbReference>
<keyword evidence="3" id="KW-1185">Reference proteome</keyword>
<dbReference type="EMBL" id="ABJB011074979">
    <property type="status" value="NOT_ANNOTATED_CDS"/>
    <property type="molecule type" value="Genomic_DNA"/>
</dbReference>
<evidence type="ECO:0000313" key="2">
    <source>
        <dbReference type="EnsemblMetazoa" id="ISCW016495-PA"/>
    </source>
</evidence>
<accession>B7P759</accession>
<dbReference type="HOGENOM" id="CLU_2963319_0_0_1"/>
<dbReference type="VEuPathDB" id="VectorBase:ISCI016495"/>
<reference evidence="2" key="2">
    <citation type="submission" date="2020-05" db="UniProtKB">
        <authorList>
            <consortium name="EnsemblMetazoa"/>
        </authorList>
    </citation>
    <scope>IDENTIFICATION</scope>
    <source>
        <strain evidence="2">wikel</strain>
    </source>
</reference>
<dbReference type="EnsemblMetazoa" id="ISCW016495-RA">
    <property type="protein sequence ID" value="ISCW016495-PA"/>
    <property type="gene ID" value="ISCW016495"/>
</dbReference>
<name>B7P759_IXOSC</name>
<reference evidence="1 3" key="1">
    <citation type="submission" date="2008-03" db="EMBL/GenBank/DDBJ databases">
        <title>Annotation of Ixodes scapularis.</title>
        <authorList>
            <consortium name="Ixodes scapularis Genome Project Consortium"/>
            <person name="Caler E."/>
            <person name="Hannick L.I."/>
            <person name="Bidwell S."/>
            <person name="Joardar V."/>
            <person name="Thiagarajan M."/>
            <person name="Amedeo P."/>
            <person name="Galinsky K.J."/>
            <person name="Schobel S."/>
            <person name="Inman J."/>
            <person name="Hostetler J."/>
            <person name="Miller J."/>
            <person name="Hammond M."/>
            <person name="Megy K."/>
            <person name="Lawson D."/>
            <person name="Kodira C."/>
            <person name="Sutton G."/>
            <person name="Meyer J."/>
            <person name="Hill C.A."/>
            <person name="Birren B."/>
            <person name="Nene V."/>
            <person name="Collins F."/>
            <person name="Alarcon-Chaidez F."/>
            <person name="Wikel S."/>
            <person name="Strausberg R."/>
        </authorList>
    </citation>
    <scope>NUCLEOTIDE SEQUENCE [LARGE SCALE GENOMIC DNA]</scope>
    <source>
        <strain evidence="3">Wikel</strain>
        <strain evidence="1">Wikel colony</strain>
    </source>
</reference>
<dbReference type="PaxDb" id="6945-B7P759"/>
<organism>
    <name type="scientific">Ixodes scapularis</name>
    <name type="common">Black-legged tick</name>
    <name type="synonym">Deer tick</name>
    <dbReference type="NCBI Taxonomy" id="6945"/>
    <lineage>
        <taxon>Eukaryota</taxon>
        <taxon>Metazoa</taxon>
        <taxon>Ecdysozoa</taxon>
        <taxon>Arthropoda</taxon>
        <taxon>Chelicerata</taxon>
        <taxon>Arachnida</taxon>
        <taxon>Acari</taxon>
        <taxon>Parasitiformes</taxon>
        <taxon>Ixodida</taxon>
        <taxon>Ixodoidea</taxon>
        <taxon>Ixodidae</taxon>
        <taxon>Ixodinae</taxon>
        <taxon>Ixodes</taxon>
    </lineage>
</organism>
<proteinExistence type="predicted"/>